<evidence type="ECO:0000256" key="2">
    <source>
        <dbReference type="ARBA" id="ARBA00012438"/>
    </source>
</evidence>
<name>A0A6M1SYM7_9HYPH</name>
<evidence type="ECO:0000256" key="6">
    <source>
        <dbReference type="ARBA" id="ARBA00022777"/>
    </source>
</evidence>
<proteinExistence type="predicted"/>
<evidence type="ECO:0000256" key="5">
    <source>
        <dbReference type="ARBA" id="ARBA00022741"/>
    </source>
</evidence>
<dbReference type="Proteomes" id="UP000474802">
    <property type="component" value="Unassembled WGS sequence"/>
</dbReference>
<comment type="caution">
    <text evidence="9">The sequence shown here is derived from an EMBL/GenBank/DDBJ whole genome shotgun (WGS) entry which is preliminary data.</text>
</comment>
<dbReference type="PANTHER" id="PTHR41523:SF7">
    <property type="entry name" value="HISTIDINE KINASE"/>
    <property type="match status" value="1"/>
</dbReference>
<evidence type="ECO:0000256" key="7">
    <source>
        <dbReference type="ARBA" id="ARBA00022840"/>
    </source>
</evidence>
<dbReference type="Gene3D" id="3.30.565.10">
    <property type="entry name" value="Histidine kinase-like ATPase, C-terminal domain"/>
    <property type="match status" value="1"/>
</dbReference>
<reference evidence="9 10" key="1">
    <citation type="submission" date="2020-02" db="EMBL/GenBank/DDBJ databases">
        <authorList>
            <person name="Khan S.A."/>
            <person name="Jeon C.O."/>
            <person name="Chun B.H."/>
        </authorList>
    </citation>
    <scope>NUCLEOTIDE SEQUENCE [LARGE SCALE GENOMIC DNA]</scope>
    <source>
        <strain evidence="9 10">H239</strain>
    </source>
</reference>
<keyword evidence="3" id="KW-0597">Phosphoprotein</keyword>
<dbReference type="SMART" id="SM00911">
    <property type="entry name" value="HWE_HK"/>
    <property type="match status" value="1"/>
</dbReference>
<keyword evidence="4" id="KW-0808">Transferase</keyword>
<dbReference type="Pfam" id="PF07536">
    <property type="entry name" value="HWE_HK"/>
    <property type="match status" value="1"/>
</dbReference>
<dbReference type="PANTHER" id="PTHR41523">
    <property type="entry name" value="TWO-COMPONENT SYSTEM SENSOR PROTEIN"/>
    <property type="match status" value="1"/>
</dbReference>
<keyword evidence="6 9" id="KW-0418">Kinase</keyword>
<evidence type="ECO:0000259" key="8">
    <source>
        <dbReference type="SMART" id="SM00911"/>
    </source>
</evidence>
<dbReference type="EC" id="2.7.13.3" evidence="2"/>
<sequence>MSEQSEQATHIAQLEADNQRLRRLLDQSNAPGELRHRLRSTAAMLRMIIRRSAETKRDLEIFVGHVEDRLDALMRAQSAADENGSVEIYALLTDELLHYGATESPNLTISGPHVHLQPRAGQVFGLALHELAINAVEHGLLGIGAGKLDISWTVTGKNPEQTLVFTWRETGRTEPLKIGSPGFGTEVLTRLLEYEIEAQTDLAMDTQSVVCTIRFPLADRIGRVEN</sequence>
<dbReference type="RefSeq" id="WP_164535670.1">
    <property type="nucleotide sequence ID" value="NZ_JAALFG010000006.1"/>
</dbReference>
<keyword evidence="7" id="KW-0067">ATP-binding</keyword>
<evidence type="ECO:0000256" key="1">
    <source>
        <dbReference type="ARBA" id="ARBA00000085"/>
    </source>
</evidence>
<reference evidence="9 10" key="2">
    <citation type="submission" date="2020-03" db="EMBL/GenBank/DDBJ databases">
        <title>Devosia chinhatensis sp. nov., isolated from a hexachlorocyclohexane (HCH) dump site in India.</title>
        <authorList>
            <person name="Kumar M."/>
            <person name="Lal R."/>
        </authorList>
    </citation>
    <scope>NUCLEOTIDE SEQUENCE [LARGE SCALE GENOMIC DNA]</scope>
    <source>
        <strain evidence="9 10">H239</strain>
    </source>
</reference>
<dbReference type="AlphaFoldDB" id="A0A6M1SYM7"/>
<dbReference type="EMBL" id="JAALFG010000006">
    <property type="protein sequence ID" value="NGP19423.1"/>
    <property type="molecule type" value="Genomic_DNA"/>
</dbReference>
<evidence type="ECO:0000256" key="4">
    <source>
        <dbReference type="ARBA" id="ARBA00022679"/>
    </source>
</evidence>
<feature type="domain" description="Signal transduction histidine kinase HWE region" evidence="8">
    <location>
        <begin position="33"/>
        <end position="113"/>
    </location>
</feature>
<gene>
    <name evidence="9" type="ORF">G5575_18870</name>
</gene>
<keyword evidence="10" id="KW-1185">Reference proteome</keyword>
<evidence type="ECO:0000256" key="3">
    <source>
        <dbReference type="ARBA" id="ARBA00022553"/>
    </source>
</evidence>
<evidence type="ECO:0000313" key="10">
    <source>
        <dbReference type="Proteomes" id="UP000474802"/>
    </source>
</evidence>
<evidence type="ECO:0000313" key="9">
    <source>
        <dbReference type="EMBL" id="NGP19423.1"/>
    </source>
</evidence>
<keyword evidence="5" id="KW-0547">Nucleotide-binding</keyword>
<dbReference type="InterPro" id="IPR036890">
    <property type="entry name" value="HATPase_C_sf"/>
</dbReference>
<dbReference type="InterPro" id="IPR011102">
    <property type="entry name" value="Sig_transdc_His_kinase_HWE"/>
</dbReference>
<accession>A0A6M1SYM7</accession>
<protein>
    <recommendedName>
        <fullName evidence="2">histidine kinase</fullName>
        <ecNumber evidence="2">2.7.13.3</ecNumber>
    </recommendedName>
</protein>
<comment type="catalytic activity">
    <reaction evidence="1">
        <text>ATP + protein L-histidine = ADP + protein N-phospho-L-histidine.</text>
        <dbReference type="EC" id="2.7.13.3"/>
    </reaction>
</comment>
<organism evidence="9 10">
    <name type="scientific">Devosia aurantiaca</name>
    <dbReference type="NCBI Taxonomy" id="2714858"/>
    <lineage>
        <taxon>Bacteria</taxon>
        <taxon>Pseudomonadati</taxon>
        <taxon>Pseudomonadota</taxon>
        <taxon>Alphaproteobacteria</taxon>
        <taxon>Hyphomicrobiales</taxon>
        <taxon>Devosiaceae</taxon>
        <taxon>Devosia</taxon>
    </lineage>
</organism>
<dbReference type="GO" id="GO:0005524">
    <property type="term" value="F:ATP binding"/>
    <property type="evidence" value="ECO:0007669"/>
    <property type="project" value="UniProtKB-KW"/>
</dbReference>
<dbReference type="GO" id="GO:0004673">
    <property type="term" value="F:protein histidine kinase activity"/>
    <property type="evidence" value="ECO:0007669"/>
    <property type="project" value="UniProtKB-EC"/>
</dbReference>